<organism evidence="1 2">
    <name type="scientific">Danaus chrysippus</name>
    <name type="common">African queen</name>
    <dbReference type="NCBI Taxonomy" id="151541"/>
    <lineage>
        <taxon>Eukaryota</taxon>
        <taxon>Metazoa</taxon>
        <taxon>Ecdysozoa</taxon>
        <taxon>Arthropoda</taxon>
        <taxon>Hexapoda</taxon>
        <taxon>Insecta</taxon>
        <taxon>Pterygota</taxon>
        <taxon>Neoptera</taxon>
        <taxon>Endopterygota</taxon>
        <taxon>Lepidoptera</taxon>
        <taxon>Glossata</taxon>
        <taxon>Ditrysia</taxon>
        <taxon>Papilionoidea</taxon>
        <taxon>Nymphalidae</taxon>
        <taxon>Danainae</taxon>
        <taxon>Danaini</taxon>
        <taxon>Danaina</taxon>
        <taxon>Danaus</taxon>
        <taxon>Anosia</taxon>
    </lineage>
</organism>
<name>A0A8J2W0N0_9NEOP</name>
<proteinExistence type="predicted"/>
<accession>A0A8J2W0N0</accession>
<evidence type="ECO:0000313" key="2">
    <source>
        <dbReference type="Proteomes" id="UP000789524"/>
    </source>
</evidence>
<sequence>MPGSKDLLFFFGGWWRSALFRYLPSGGGIHQRIRGCLGDGIGLSVFSGCGINYPALKRHLGGFKRSVSLHDSKGISIVVRD</sequence>
<gene>
    <name evidence="1" type="ORF">DCHRY22_LOCUS4041</name>
</gene>
<protein>
    <submittedName>
        <fullName evidence="1">(African queen) hypothetical protein</fullName>
    </submittedName>
</protein>
<evidence type="ECO:0000313" key="1">
    <source>
        <dbReference type="EMBL" id="CAG9562764.1"/>
    </source>
</evidence>
<dbReference type="EMBL" id="CAKASE010000048">
    <property type="protein sequence ID" value="CAG9562764.1"/>
    <property type="molecule type" value="Genomic_DNA"/>
</dbReference>
<dbReference type="Proteomes" id="UP000789524">
    <property type="component" value="Unassembled WGS sequence"/>
</dbReference>
<dbReference type="AlphaFoldDB" id="A0A8J2W0N0"/>
<keyword evidence="2" id="KW-1185">Reference proteome</keyword>
<reference evidence="1" key="1">
    <citation type="submission" date="2021-09" db="EMBL/GenBank/DDBJ databases">
        <authorList>
            <person name="Martin H S."/>
        </authorList>
    </citation>
    <scope>NUCLEOTIDE SEQUENCE</scope>
</reference>
<comment type="caution">
    <text evidence="1">The sequence shown here is derived from an EMBL/GenBank/DDBJ whole genome shotgun (WGS) entry which is preliminary data.</text>
</comment>